<keyword evidence="1" id="KW-0732">Signal</keyword>
<keyword evidence="2" id="KW-1185">Reference proteome</keyword>
<evidence type="ECO:0000256" key="1">
    <source>
        <dbReference type="SAM" id="SignalP"/>
    </source>
</evidence>
<dbReference type="PANTHER" id="PTHR33995:SF12">
    <property type="entry name" value="CPW-WPC DOMAIN-CONTAINING PROTEIN"/>
    <property type="match status" value="1"/>
</dbReference>
<feature type="chain" id="PRO_5037333512" evidence="1">
    <location>
        <begin position="20"/>
        <end position="280"/>
    </location>
</feature>
<dbReference type="SUPFAM" id="SSF57501">
    <property type="entry name" value="Cystine-knot cytokines"/>
    <property type="match status" value="1"/>
</dbReference>
<feature type="signal peptide" evidence="1">
    <location>
        <begin position="1"/>
        <end position="19"/>
    </location>
</feature>
<sequence>MSSSLCAALILATCTLTLGLIDNSNPLPPVAKLTITPYPANNASSSTDQCRCSGRVGADGSCFAYNKKWQANTVDEAIEFFRNPLDVDQTKPSAMTNEEKQRVKAFFKDSEPNEPIDTCEKDEKCTFCLSGVYYLLAVRASYSDLNQKTWADLYNEIVRRLAGSGIPFALVRDKCKQSPDKVMNNQATSNVYNEVLRTLSCQTCMQQYLTSSTKNVNRAKRQTIGTTFTVQCYRRGQLIGDGTNYVGMCNLCWTVRQLPAQYTPRMLNEVSCTSDTTCLA</sequence>
<reference evidence="3" key="1">
    <citation type="submission" date="2022-11" db="UniProtKB">
        <authorList>
            <consortium name="WormBaseParasite"/>
        </authorList>
    </citation>
    <scope>IDENTIFICATION</scope>
</reference>
<protein>
    <submittedName>
        <fullName evidence="3">Uncharacterized protein</fullName>
    </submittedName>
</protein>
<accession>A0A914V5N5</accession>
<evidence type="ECO:0000313" key="3">
    <source>
        <dbReference type="WBParaSite" id="PSAMB.scaffold15663size1511.g36613.t1"/>
    </source>
</evidence>
<organism evidence="2 3">
    <name type="scientific">Plectus sambesii</name>
    <dbReference type="NCBI Taxonomy" id="2011161"/>
    <lineage>
        <taxon>Eukaryota</taxon>
        <taxon>Metazoa</taxon>
        <taxon>Ecdysozoa</taxon>
        <taxon>Nematoda</taxon>
        <taxon>Chromadorea</taxon>
        <taxon>Plectida</taxon>
        <taxon>Plectina</taxon>
        <taxon>Plectoidea</taxon>
        <taxon>Plectidae</taxon>
        <taxon>Plectus</taxon>
    </lineage>
</organism>
<name>A0A914V5N5_9BILA</name>
<proteinExistence type="predicted"/>
<dbReference type="PANTHER" id="PTHR33995">
    <property type="entry name" value="PROTEIN CBG18546"/>
    <property type="match status" value="1"/>
</dbReference>
<dbReference type="WBParaSite" id="PSAMB.scaffold15663size1511.g36613.t1">
    <property type="protein sequence ID" value="PSAMB.scaffold15663size1511.g36613.t1"/>
    <property type="gene ID" value="PSAMB.scaffold15663size1511.g36613"/>
</dbReference>
<evidence type="ECO:0000313" key="2">
    <source>
        <dbReference type="Proteomes" id="UP000887566"/>
    </source>
</evidence>
<dbReference type="AlphaFoldDB" id="A0A914V5N5"/>
<dbReference type="InterPro" id="IPR029034">
    <property type="entry name" value="Cystine-knot_cytokine"/>
</dbReference>
<dbReference type="Proteomes" id="UP000887566">
    <property type="component" value="Unplaced"/>
</dbReference>